<dbReference type="InterPro" id="IPR046715">
    <property type="entry name" value="DUF6607"/>
</dbReference>
<organism evidence="1 2">
    <name type="scientific">Taishania pollutisoli</name>
    <dbReference type="NCBI Taxonomy" id="2766479"/>
    <lineage>
        <taxon>Bacteria</taxon>
        <taxon>Pseudomonadati</taxon>
        <taxon>Bacteroidota</taxon>
        <taxon>Flavobacteriia</taxon>
        <taxon>Flavobacteriales</taxon>
        <taxon>Crocinitomicaceae</taxon>
        <taxon>Taishania</taxon>
    </lineage>
</organism>
<accession>A0A8J6PS41</accession>
<keyword evidence="2" id="KW-1185">Reference proteome</keyword>
<comment type="caution">
    <text evidence="1">The sequence shown here is derived from an EMBL/GenBank/DDBJ whole genome shotgun (WGS) entry which is preliminary data.</text>
</comment>
<reference evidence="1" key="1">
    <citation type="submission" date="2020-09" db="EMBL/GenBank/DDBJ databases">
        <title>Taishania pollutisoli gen. nov., sp. nov., Isolated from Tetrabromobisphenol A-Contaminated Soil.</title>
        <authorList>
            <person name="Chen Q."/>
        </authorList>
    </citation>
    <scope>NUCLEOTIDE SEQUENCE</scope>
    <source>
        <strain evidence="1">CZZ-1</strain>
    </source>
</reference>
<proteinExistence type="predicted"/>
<evidence type="ECO:0000313" key="2">
    <source>
        <dbReference type="Proteomes" id="UP000652681"/>
    </source>
</evidence>
<sequence length="309" mass="36159">MKHLFLSALLIASSAVSGQTKKDQDRAAILKMEGCYKVTFSFAETFSPNKDYEYHNDRKYEEAIEYVKVVENTENKVVLQHLLIVNDTMVIKHWRQDWLFENTALLTYDKKVGQVESWNNVTIPADKAKGTWTQKVFQVDDSPRYEGYGTWVHVDGRSFWESKADAPLPRREHTKRDDYNVTGRFSHIEIYKDGWVLDQDNDKIVREAGKKDVLIAQEKGIERFWSGNYNCKAAVEYWDKNQEFWKVVREVWTEKLAKGTVDIELFKNGNVIYMRFFELSSETAKAKKFDAKKVRSSIQTIIDEHVTIK</sequence>
<protein>
    <submittedName>
        <fullName evidence="1">Uncharacterized protein</fullName>
    </submittedName>
</protein>
<dbReference type="Proteomes" id="UP000652681">
    <property type="component" value="Unassembled WGS sequence"/>
</dbReference>
<dbReference type="EMBL" id="JACVEL010000014">
    <property type="protein sequence ID" value="MBC9813758.1"/>
    <property type="molecule type" value="Genomic_DNA"/>
</dbReference>
<name>A0A8J6PS41_9FLAO</name>
<evidence type="ECO:0000313" key="1">
    <source>
        <dbReference type="EMBL" id="MBC9813758.1"/>
    </source>
</evidence>
<dbReference type="AlphaFoldDB" id="A0A8J6PS41"/>
<gene>
    <name evidence="1" type="ORF">H9Y05_14885</name>
</gene>
<dbReference type="Pfam" id="PF20311">
    <property type="entry name" value="DUF6607"/>
    <property type="match status" value="1"/>
</dbReference>
<dbReference type="RefSeq" id="WP_216714741.1">
    <property type="nucleotide sequence ID" value="NZ_JACVEL010000014.1"/>
</dbReference>